<proteinExistence type="predicted"/>
<evidence type="ECO:0000313" key="2">
    <source>
        <dbReference type="Proteomes" id="UP000015104"/>
    </source>
</evidence>
<keyword evidence="2" id="KW-1185">Reference proteome</keyword>
<protein>
    <submittedName>
        <fullName evidence="1">Uncharacterized protein</fullName>
    </submittedName>
</protein>
<dbReference type="HOGENOM" id="CLU_3423433_0_0_1"/>
<name>T1JWD4_TETUR</name>
<reference evidence="2" key="1">
    <citation type="submission" date="2011-08" db="EMBL/GenBank/DDBJ databases">
        <authorList>
            <person name="Rombauts S."/>
        </authorList>
    </citation>
    <scope>NUCLEOTIDE SEQUENCE</scope>
    <source>
        <strain evidence="2">London</strain>
    </source>
</reference>
<organism evidence="1 2">
    <name type="scientific">Tetranychus urticae</name>
    <name type="common">Two-spotted spider mite</name>
    <dbReference type="NCBI Taxonomy" id="32264"/>
    <lineage>
        <taxon>Eukaryota</taxon>
        <taxon>Metazoa</taxon>
        <taxon>Ecdysozoa</taxon>
        <taxon>Arthropoda</taxon>
        <taxon>Chelicerata</taxon>
        <taxon>Arachnida</taxon>
        <taxon>Acari</taxon>
        <taxon>Acariformes</taxon>
        <taxon>Trombidiformes</taxon>
        <taxon>Prostigmata</taxon>
        <taxon>Eleutherengona</taxon>
        <taxon>Raphignathae</taxon>
        <taxon>Tetranychoidea</taxon>
        <taxon>Tetranychidae</taxon>
        <taxon>Tetranychus</taxon>
    </lineage>
</organism>
<evidence type="ECO:0000313" key="1">
    <source>
        <dbReference type="EnsemblMetazoa" id="tetur02g07870.1"/>
    </source>
</evidence>
<sequence>MQLFSLHFTNLTINNAFNFLQIE</sequence>
<dbReference type="EnsemblMetazoa" id="tetur02g07870.1">
    <property type="protein sequence ID" value="tetur02g07870.1"/>
    <property type="gene ID" value="tetur02g07870"/>
</dbReference>
<reference evidence="1" key="2">
    <citation type="submission" date="2015-06" db="UniProtKB">
        <authorList>
            <consortium name="EnsemblMetazoa"/>
        </authorList>
    </citation>
    <scope>IDENTIFICATION</scope>
</reference>
<dbReference type="AlphaFoldDB" id="T1JWD4"/>
<dbReference type="Proteomes" id="UP000015104">
    <property type="component" value="Unassembled WGS sequence"/>
</dbReference>
<dbReference type="EMBL" id="CAEY01000810">
    <property type="status" value="NOT_ANNOTATED_CDS"/>
    <property type="molecule type" value="Genomic_DNA"/>
</dbReference>
<accession>T1JWD4</accession>